<dbReference type="Pfam" id="PF09414">
    <property type="entry name" value="RNA_ligase"/>
    <property type="match status" value="1"/>
</dbReference>
<keyword evidence="1" id="KW-0436">Ligase</keyword>
<dbReference type="AlphaFoldDB" id="A0A0G3G4L5"/>
<dbReference type="NCBIfam" id="TIGR01209">
    <property type="entry name" value="RNA ligase"/>
    <property type="match status" value="1"/>
</dbReference>
<evidence type="ECO:0000313" key="2">
    <source>
        <dbReference type="Proteomes" id="UP000064201"/>
    </source>
</evidence>
<dbReference type="InterPro" id="IPR001072">
    <property type="entry name" value="RNA_ligase_Pab1020"/>
</dbReference>
<dbReference type="Gene3D" id="3.30.470.30">
    <property type="entry name" value="DNA ligase/mRNA capping enzyme"/>
    <property type="match status" value="1"/>
</dbReference>
<dbReference type="Pfam" id="PF18330">
    <property type="entry name" value="Lig_C"/>
    <property type="match status" value="1"/>
</dbReference>
<name>A0A0G3G4L5_9GAMM</name>
<dbReference type="InterPro" id="IPR021122">
    <property type="entry name" value="RNA_ligase_dom_REL/Rnl2"/>
</dbReference>
<dbReference type="STRING" id="106634.TVD_03320"/>
<dbReference type="Gene3D" id="3.30.70.2160">
    <property type="match status" value="1"/>
</dbReference>
<gene>
    <name evidence="1" type="ORF">TVD_03320</name>
</gene>
<accession>A0A0G3G4L5</accession>
<dbReference type="Gene3D" id="3.30.1490.70">
    <property type="match status" value="1"/>
</dbReference>
<dbReference type="Proteomes" id="UP000064201">
    <property type="component" value="Chromosome"/>
</dbReference>
<keyword evidence="2" id="KW-1185">Reference proteome</keyword>
<dbReference type="EMBL" id="CP011367">
    <property type="protein sequence ID" value="AKJ94457.1"/>
    <property type="molecule type" value="Genomic_DNA"/>
</dbReference>
<reference evidence="1 2" key="1">
    <citation type="submission" date="2015-04" db="EMBL/GenBank/DDBJ databases">
        <title>Complete Sequence for the Genome of the Thioalkalivibrio versutus D301.</title>
        <authorList>
            <person name="Mu T."/>
            <person name="Zhou J."/>
            <person name="Xu X."/>
        </authorList>
    </citation>
    <scope>NUCLEOTIDE SEQUENCE [LARGE SCALE GENOMIC DNA]</scope>
    <source>
        <strain evidence="1 2">D301</strain>
    </source>
</reference>
<evidence type="ECO:0000313" key="1">
    <source>
        <dbReference type="EMBL" id="AKJ94457.1"/>
    </source>
</evidence>
<dbReference type="GO" id="GO:0016874">
    <property type="term" value="F:ligase activity"/>
    <property type="evidence" value="ECO:0007669"/>
    <property type="project" value="UniProtKB-KW"/>
</dbReference>
<dbReference type="OrthoDB" id="245177at2"/>
<organism evidence="1 2">
    <name type="scientific">Thioalkalivibrio versutus</name>
    <dbReference type="NCBI Taxonomy" id="106634"/>
    <lineage>
        <taxon>Bacteria</taxon>
        <taxon>Pseudomonadati</taxon>
        <taxon>Pseudomonadota</taxon>
        <taxon>Gammaproteobacteria</taxon>
        <taxon>Chromatiales</taxon>
        <taxon>Ectothiorhodospiraceae</taxon>
        <taxon>Thioalkalivibrio</taxon>
    </lineage>
</organism>
<proteinExistence type="predicted"/>
<dbReference type="CDD" id="cd07894">
    <property type="entry name" value="Adenylation_RNA_ligase"/>
    <property type="match status" value="1"/>
</dbReference>
<dbReference type="Gene3D" id="3.10.450.740">
    <property type="match status" value="1"/>
</dbReference>
<dbReference type="PATRIC" id="fig|106634.4.peg.677"/>
<dbReference type="SUPFAM" id="SSF56091">
    <property type="entry name" value="DNA ligase/mRNA capping enzyme, catalytic domain"/>
    <property type="match status" value="1"/>
</dbReference>
<dbReference type="KEGG" id="tvr:TVD_03320"/>
<dbReference type="PRINTS" id="PR01048">
    <property type="entry name" value="Y414FAMILY"/>
</dbReference>
<dbReference type="InterPro" id="IPR041596">
    <property type="entry name" value="Lig_Pab1020_C"/>
</dbReference>
<sequence length="367" mass="40903">MIDAEAMQDAITNHRAEPLMFDGLEYARLLEPVNHYPRGSVVLPDGSVVPGYPAIGRIQSLEAGLPRQFDQPFWAEEKIDGFNVRILRWEGRVVAFSRGGFVCAFSTDRVPDFVDLAVFEAEPDLVLCTEIAGPDTPYLEGSTPRVADDVGLFVFDLMRLGQPGFVPQDEKFALMERHDLPPAPLHGRFTPADTEALGRLIRQLDAEGAEGLVLKTADGEHRAKYVAGGSCINDIRVCSEQLLDLPPEYFTNRLTRLAIFLAEHPPAERVAVERELGAALLSGLATAVDKSRREGRVGHTYRCRFRERAGAQRFIDHMQATGGRHVRFLPDTPRQEANGYWLLEFERLFDRITGTLASALAGDRQYD</sequence>
<dbReference type="RefSeq" id="WP_018650414.1">
    <property type="nucleotide sequence ID" value="NZ_CP011367.1"/>
</dbReference>
<protein>
    <submittedName>
        <fullName evidence="1">DNA ligase</fullName>
    </submittedName>
</protein>